<comment type="caution">
    <text evidence="3">The sequence shown here is derived from an EMBL/GenBank/DDBJ whole genome shotgun (WGS) entry which is preliminary data.</text>
</comment>
<evidence type="ECO:0000256" key="2">
    <source>
        <dbReference type="SAM" id="SignalP"/>
    </source>
</evidence>
<accession>A0A5C5BAB5</accession>
<feature type="chain" id="PRO_5023024237" description="Glycosyltransferase RgtA/B/C/D-like domain-containing protein" evidence="2">
    <location>
        <begin position="23"/>
        <end position="375"/>
    </location>
</feature>
<keyword evidence="1" id="KW-1133">Transmembrane helix</keyword>
<feature type="signal peptide" evidence="2">
    <location>
        <begin position="1"/>
        <end position="22"/>
    </location>
</feature>
<dbReference type="AlphaFoldDB" id="A0A5C5BAB5"/>
<keyword evidence="2" id="KW-0732">Signal</keyword>
<feature type="transmembrane region" description="Helical" evidence="1">
    <location>
        <begin position="349"/>
        <end position="372"/>
    </location>
</feature>
<sequence>MIGTYLAITVLLSFMSARSARAVPSEGATGIAFVDGWLRFDSNWYVGIAENGYYYVPGQQSPIAFFPVFPMLVRAAALVVGDTQLAGYLVASLAGLLATVLAARWAWDRLPARSAMLGVAVLLTYPYAFFLHGPAYSDGTYLALAVSAFLLLERRHYLLAGIVGAAAVASRPFGIAVAVGLVVRVLDQLATQPGRPVHLRDLLAAVRLVRPRHLGVLIAPLGLVAWMTWLWVEFGNPLAFVETQSSPGWNQGVGPHTWFKIPYFGAIWHGEWAIVLNLTVQALSCLAVVLLLPRVQRRFGWGYLAYTAIVIAIPIIGTKDFMGAGRYALAAFPALLVSGDWLAQRPRWLQIATVTVLALTLVTLAWCFTHMIQVA</sequence>
<dbReference type="Proteomes" id="UP000313849">
    <property type="component" value="Unassembled WGS sequence"/>
</dbReference>
<keyword evidence="1" id="KW-0812">Transmembrane</keyword>
<evidence type="ECO:0008006" key="5">
    <source>
        <dbReference type="Google" id="ProtNLM"/>
    </source>
</evidence>
<proteinExistence type="predicted"/>
<dbReference type="RefSeq" id="WP_139987738.1">
    <property type="nucleotide sequence ID" value="NZ_VENP01000076.1"/>
</dbReference>
<gene>
    <name evidence="3" type="ORF">FH969_13855</name>
</gene>
<feature type="transmembrane region" description="Helical" evidence="1">
    <location>
        <begin position="299"/>
        <end position="318"/>
    </location>
</feature>
<feature type="transmembrane region" description="Helical" evidence="1">
    <location>
        <begin position="157"/>
        <end position="186"/>
    </location>
</feature>
<organism evidence="3 4">
    <name type="scientific">Miniimonas arenae</name>
    <dbReference type="NCBI Taxonomy" id="676201"/>
    <lineage>
        <taxon>Bacteria</taxon>
        <taxon>Bacillati</taxon>
        <taxon>Actinomycetota</taxon>
        <taxon>Actinomycetes</taxon>
        <taxon>Micrococcales</taxon>
        <taxon>Beutenbergiaceae</taxon>
        <taxon>Miniimonas</taxon>
    </lineage>
</organism>
<feature type="transmembrane region" description="Helical" evidence="1">
    <location>
        <begin position="272"/>
        <end position="292"/>
    </location>
</feature>
<keyword evidence="4" id="KW-1185">Reference proteome</keyword>
<reference evidence="3 4" key="1">
    <citation type="submission" date="2019-06" db="EMBL/GenBank/DDBJ databases">
        <title>Draft genome sequence of Miniimonas arenae KCTC 19750T isolated from sea sand.</title>
        <authorList>
            <person name="Park S.-J."/>
        </authorList>
    </citation>
    <scope>NUCLEOTIDE SEQUENCE [LARGE SCALE GENOMIC DNA]</scope>
    <source>
        <strain evidence="3 4">KCTC 19750</strain>
    </source>
</reference>
<protein>
    <recommendedName>
        <fullName evidence="5">Glycosyltransferase RgtA/B/C/D-like domain-containing protein</fullName>
    </recommendedName>
</protein>
<evidence type="ECO:0000313" key="4">
    <source>
        <dbReference type="Proteomes" id="UP000313849"/>
    </source>
</evidence>
<name>A0A5C5BAB5_9MICO</name>
<feature type="transmembrane region" description="Helical" evidence="1">
    <location>
        <begin position="115"/>
        <end position="137"/>
    </location>
</feature>
<dbReference type="OrthoDB" id="151635at2"/>
<feature type="transmembrane region" description="Helical" evidence="1">
    <location>
        <begin position="85"/>
        <end position="103"/>
    </location>
</feature>
<feature type="transmembrane region" description="Helical" evidence="1">
    <location>
        <begin position="214"/>
        <end position="232"/>
    </location>
</feature>
<evidence type="ECO:0000313" key="3">
    <source>
        <dbReference type="EMBL" id="TNU72972.1"/>
    </source>
</evidence>
<dbReference type="EMBL" id="VENP01000076">
    <property type="protein sequence ID" value="TNU72972.1"/>
    <property type="molecule type" value="Genomic_DNA"/>
</dbReference>
<evidence type="ECO:0000256" key="1">
    <source>
        <dbReference type="SAM" id="Phobius"/>
    </source>
</evidence>
<keyword evidence="1" id="KW-0472">Membrane</keyword>